<dbReference type="InterPro" id="IPR006073">
    <property type="entry name" value="GTP-bd"/>
</dbReference>
<evidence type="ECO:0000256" key="9">
    <source>
        <dbReference type="HAMAP-Rule" id="MF_00379"/>
    </source>
</evidence>
<keyword evidence="5 9" id="KW-0378">Hydrolase</keyword>
<dbReference type="InterPro" id="IPR027368">
    <property type="entry name" value="MnmE_dom2"/>
</dbReference>
<dbReference type="GO" id="GO:0030488">
    <property type="term" value="P:tRNA methylation"/>
    <property type="evidence" value="ECO:0007669"/>
    <property type="project" value="TreeGrafter"/>
</dbReference>
<evidence type="ECO:0000256" key="5">
    <source>
        <dbReference type="ARBA" id="ARBA00022801"/>
    </source>
</evidence>
<evidence type="ECO:0000256" key="8">
    <source>
        <dbReference type="ARBA" id="ARBA00023134"/>
    </source>
</evidence>
<dbReference type="InterPro" id="IPR027266">
    <property type="entry name" value="TrmE/GcvT-like"/>
</dbReference>
<feature type="binding site" evidence="9">
    <location>
        <begin position="275"/>
        <end position="278"/>
    </location>
    <ligand>
        <name>GTP</name>
        <dbReference type="ChEBI" id="CHEBI:37565"/>
    </ligand>
</feature>
<comment type="function">
    <text evidence="9">Exhibits a very high intrinsic GTPase hydrolysis rate. Involved in the addition of a carboxymethylaminomethyl (cmnm) group at the wobble position (U34) of certain tRNAs, forming tRNA-cmnm(5)s(2)U34.</text>
</comment>
<dbReference type="PANTHER" id="PTHR42714">
    <property type="entry name" value="TRNA MODIFICATION GTPASE GTPBP3"/>
    <property type="match status" value="1"/>
</dbReference>
<dbReference type="GO" id="GO:0005525">
    <property type="term" value="F:GTP binding"/>
    <property type="evidence" value="ECO:0007669"/>
    <property type="project" value="UniProtKB-UniRule"/>
</dbReference>
<feature type="binding site" evidence="9">
    <location>
        <position position="86"/>
    </location>
    <ligand>
        <name>(6S)-5-formyl-5,6,7,8-tetrahydrofolate</name>
        <dbReference type="ChEBI" id="CHEBI:57457"/>
    </ligand>
</feature>
<dbReference type="RefSeq" id="WP_160210445.1">
    <property type="nucleotide sequence ID" value="NZ_QXWZ01000024.1"/>
</dbReference>
<feature type="domain" description="GTP-binding protein TrmE N-terminal" evidence="12">
    <location>
        <begin position="6"/>
        <end position="125"/>
    </location>
</feature>
<evidence type="ECO:0000313" key="15">
    <source>
        <dbReference type="Proteomes" id="UP000446348"/>
    </source>
</evidence>
<dbReference type="InterPro" id="IPR005225">
    <property type="entry name" value="Small_GTP-bd"/>
</dbReference>
<evidence type="ECO:0000259" key="12">
    <source>
        <dbReference type="Pfam" id="PF10396"/>
    </source>
</evidence>
<evidence type="ECO:0000256" key="4">
    <source>
        <dbReference type="ARBA" id="ARBA00022741"/>
    </source>
</evidence>
<evidence type="ECO:0000259" key="13">
    <source>
        <dbReference type="Pfam" id="PF12631"/>
    </source>
</evidence>
<feature type="binding site" evidence="9">
    <location>
        <position position="252"/>
    </location>
    <ligand>
        <name>K(+)</name>
        <dbReference type="ChEBI" id="CHEBI:29103"/>
    </ligand>
</feature>
<dbReference type="InterPro" id="IPR027417">
    <property type="entry name" value="P-loop_NTPase"/>
</dbReference>
<feature type="binding site" evidence="9">
    <location>
        <begin position="231"/>
        <end position="236"/>
    </location>
    <ligand>
        <name>GTP</name>
        <dbReference type="ChEBI" id="CHEBI:37565"/>
    </ligand>
</feature>
<dbReference type="EC" id="3.6.-.-" evidence="9"/>
<keyword evidence="6 9" id="KW-0460">Magnesium</keyword>
<comment type="caution">
    <text evidence="9">Lacks conserved residue(s) required for the propagation of feature annotation.</text>
</comment>
<evidence type="ECO:0000256" key="2">
    <source>
        <dbReference type="ARBA" id="ARBA00022694"/>
    </source>
</evidence>
<feature type="binding site" evidence="9">
    <location>
        <position position="256"/>
    </location>
    <ligand>
        <name>Mg(2+)</name>
        <dbReference type="ChEBI" id="CHEBI:18420"/>
    </ligand>
</feature>
<dbReference type="HAMAP" id="MF_00379">
    <property type="entry name" value="GTPase_MnmE"/>
    <property type="match status" value="1"/>
</dbReference>
<proteinExistence type="inferred from homology"/>
<comment type="caution">
    <text evidence="14">The sequence shown here is derived from an EMBL/GenBank/DDBJ whole genome shotgun (WGS) entry which is preliminary data.</text>
</comment>
<feature type="binding site" evidence="9">
    <location>
        <position position="231"/>
    </location>
    <ligand>
        <name>K(+)</name>
        <dbReference type="ChEBI" id="CHEBI:29103"/>
    </ligand>
</feature>
<evidence type="ECO:0000313" key="14">
    <source>
        <dbReference type="EMBL" id="NBI79723.1"/>
    </source>
</evidence>
<feature type="binding site" evidence="9">
    <location>
        <position position="235"/>
    </location>
    <ligand>
        <name>Mg(2+)</name>
        <dbReference type="ChEBI" id="CHEBI:18420"/>
    </ligand>
</feature>
<feature type="binding site" evidence="9">
    <location>
        <position position="250"/>
    </location>
    <ligand>
        <name>K(+)</name>
        <dbReference type="ChEBI" id="CHEBI:29103"/>
    </ligand>
</feature>
<dbReference type="NCBIfam" id="TIGR00231">
    <property type="entry name" value="small_GTP"/>
    <property type="match status" value="1"/>
</dbReference>
<dbReference type="OrthoDB" id="9805918at2"/>
<protein>
    <recommendedName>
        <fullName evidence="9">tRNA modification GTPase MnmE</fullName>
        <ecNumber evidence="9">3.6.-.-</ecNumber>
    </recommendedName>
</protein>
<dbReference type="CDD" id="cd04164">
    <property type="entry name" value="trmE"/>
    <property type="match status" value="1"/>
</dbReference>
<dbReference type="Pfam" id="PF12631">
    <property type="entry name" value="MnmE_helical"/>
    <property type="match status" value="1"/>
</dbReference>
<comment type="subcellular location">
    <subcellularLocation>
        <location evidence="9">Cytoplasm</location>
    </subcellularLocation>
</comment>
<dbReference type="Proteomes" id="UP000446348">
    <property type="component" value="Unassembled WGS sequence"/>
</dbReference>
<keyword evidence="4 9" id="KW-0547">Nucleotide-binding</keyword>
<dbReference type="GO" id="GO:0003924">
    <property type="term" value="F:GTPase activity"/>
    <property type="evidence" value="ECO:0007669"/>
    <property type="project" value="UniProtKB-UniRule"/>
</dbReference>
<feature type="binding site" evidence="9">
    <location>
        <position position="456"/>
    </location>
    <ligand>
        <name>(6S)-5-formyl-5,6,7,8-tetrahydrofolate</name>
        <dbReference type="ChEBI" id="CHEBI:57457"/>
    </ligand>
</feature>
<dbReference type="InterPro" id="IPR004520">
    <property type="entry name" value="GTPase_MnmE"/>
</dbReference>
<organism evidence="14 15">
    <name type="scientific">Anaerotruncus colihominis</name>
    <dbReference type="NCBI Taxonomy" id="169435"/>
    <lineage>
        <taxon>Bacteria</taxon>
        <taxon>Bacillati</taxon>
        <taxon>Bacillota</taxon>
        <taxon>Clostridia</taxon>
        <taxon>Eubacteriales</taxon>
        <taxon>Oscillospiraceae</taxon>
        <taxon>Anaerotruncus</taxon>
    </lineage>
</organism>
<sequence length="456" mass="48521">MVEMDTIAAIATPLGTGGIGVVRISGPKALTTADKIVRLANGKRVSSLEGYTSAYGIAADREGPIDEVIVTVFRAPRSYTGEDVVELSAHGGVYLMDRLLNACCENGARPALAGEFTKRAFLNGKLDLTQAEAVIDLISARGGQAARAALSARGGALYRCVEKIADRLTHFAAHLSAWIDYPEEEIEAVDSRTLHDALLESLRTLDSLAGSYETGRLVRDGIETVIVGRPNVGKSSLMNLMTGMKRSIVSDIPGTTRDLVSDTVLCGGFVFHLTDTAGIRRPDDPIEREGVALALEQVERAQLVLAVFDGSEPLTEDDRRVMKACRGLNALALINKADLAQVLNAEAFTSDFKRVLCISARGEDIPKPLTKALTEMVGLGAFDSSAAIVANTRQRAAVTEAAGELREAVEALESGVSYDAVAVCIERALDALLKLTGKRASQAVVDSVFSRFCVGK</sequence>
<gene>
    <name evidence="9 14" type="primary">mnmE</name>
    <name evidence="9" type="synonym">trmE</name>
    <name evidence="14" type="ORF">D3Z39_12770</name>
</gene>
<dbReference type="Pfam" id="PF10396">
    <property type="entry name" value="TrmE_N"/>
    <property type="match status" value="1"/>
</dbReference>
<dbReference type="GO" id="GO:0002098">
    <property type="term" value="P:tRNA wobble uridine modification"/>
    <property type="evidence" value="ECO:0007669"/>
    <property type="project" value="TreeGrafter"/>
</dbReference>
<dbReference type="AlphaFoldDB" id="A0A845RJI1"/>
<keyword evidence="2 9" id="KW-0819">tRNA processing</keyword>
<dbReference type="CDD" id="cd14858">
    <property type="entry name" value="TrmE_N"/>
    <property type="match status" value="1"/>
</dbReference>
<dbReference type="SUPFAM" id="SSF52540">
    <property type="entry name" value="P-loop containing nucleoside triphosphate hydrolases"/>
    <property type="match status" value="1"/>
</dbReference>
<evidence type="ECO:0000256" key="7">
    <source>
        <dbReference type="ARBA" id="ARBA00022958"/>
    </source>
</evidence>
<feature type="binding site" evidence="9">
    <location>
        <begin position="250"/>
        <end position="256"/>
    </location>
    <ligand>
        <name>GTP</name>
        <dbReference type="ChEBI" id="CHEBI:37565"/>
    </ligand>
</feature>
<feature type="binding site" evidence="9">
    <location>
        <position position="255"/>
    </location>
    <ligand>
        <name>K(+)</name>
        <dbReference type="ChEBI" id="CHEBI:29103"/>
    </ligand>
</feature>
<dbReference type="InterPro" id="IPR031168">
    <property type="entry name" value="G_TrmE"/>
</dbReference>
<dbReference type="SUPFAM" id="SSF116878">
    <property type="entry name" value="TrmE connector domain"/>
    <property type="match status" value="1"/>
</dbReference>
<comment type="cofactor">
    <cofactor evidence="9">
        <name>K(+)</name>
        <dbReference type="ChEBI" id="CHEBI:29103"/>
    </cofactor>
    <text evidence="9">Binds 1 potassium ion per subunit.</text>
</comment>
<evidence type="ECO:0000256" key="3">
    <source>
        <dbReference type="ARBA" id="ARBA00022723"/>
    </source>
</evidence>
<name>A0A845RJI1_9FIRM</name>
<keyword evidence="8 9" id="KW-0342">GTP-binding</keyword>
<evidence type="ECO:0000256" key="6">
    <source>
        <dbReference type="ARBA" id="ARBA00022842"/>
    </source>
</evidence>
<dbReference type="InterPro" id="IPR025867">
    <property type="entry name" value="MnmE_helical"/>
</dbReference>
<keyword evidence="7 9" id="KW-0630">Potassium</keyword>
<comment type="subunit">
    <text evidence="9">Homodimer. Heterotetramer of two MnmE and two MnmG subunits.</text>
</comment>
<dbReference type="InterPro" id="IPR018948">
    <property type="entry name" value="GTP-bd_TrmE_N"/>
</dbReference>
<dbReference type="GO" id="GO:0046872">
    <property type="term" value="F:metal ion binding"/>
    <property type="evidence" value="ECO:0007669"/>
    <property type="project" value="UniProtKB-KW"/>
</dbReference>
<evidence type="ECO:0000256" key="10">
    <source>
        <dbReference type="RuleBase" id="RU003313"/>
    </source>
</evidence>
<dbReference type="NCBIfam" id="TIGR00450">
    <property type="entry name" value="mnmE_trmE_thdF"/>
    <property type="match status" value="1"/>
</dbReference>
<comment type="similarity">
    <text evidence="1 9 10">Belongs to the TRAFAC class TrmE-Era-EngA-EngB-Septin-like GTPase superfamily. TrmE GTPase family.</text>
</comment>
<evidence type="ECO:0000259" key="11">
    <source>
        <dbReference type="Pfam" id="PF01926"/>
    </source>
</evidence>
<dbReference type="PANTHER" id="PTHR42714:SF2">
    <property type="entry name" value="TRNA MODIFICATION GTPASE GTPBP3, MITOCHONDRIAL"/>
    <property type="match status" value="1"/>
</dbReference>
<dbReference type="SUPFAM" id="SSF103025">
    <property type="entry name" value="Folate-binding domain"/>
    <property type="match status" value="1"/>
</dbReference>
<keyword evidence="3 9" id="KW-0479">Metal-binding</keyword>
<feature type="binding site" evidence="9">
    <location>
        <position position="125"/>
    </location>
    <ligand>
        <name>(6S)-5-formyl-5,6,7,8-tetrahydrofolate</name>
        <dbReference type="ChEBI" id="CHEBI:57457"/>
    </ligand>
</feature>
<keyword evidence="9" id="KW-0963">Cytoplasm</keyword>
<evidence type="ECO:0000256" key="1">
    <source>
        <dbReference type="ARBA" id="ARBA00011043"/>
    </source>
</evidence>
<dbReference type="FunFam" id="3.30.1360.120:FF:000003">
    <property type="entry name" value="tRNA modification GTPase MnmE"/>
    <property type="match status" value="1"/>
</dbReference>
<dbReference type="Gene3D" id="3.30.1360.120">
    <property type="entry name" value="Probable tRNA modification gtpase trme, domain 1"/>
    <property type="match status" value="1"/>
</dbReference>
<dbReference type="GO" id="GO:0042802">
    <property type="term" value="F:identical protein binding"/>
    <property type="evidence" value="ECO:0007669"/>
    <property type="project" value="UniProtKB-ARBA"/>
</dbReference>
<feature type="binding site" evidence="9">
    <location>
        <begin position="335"/>
        <end position="338"/>
    </location>
    <ligand>
        <name>GTP</name>
        <dbReference type="ChEBI" id="CHEBI:37565"/>
    </ligand>
</feature>
<dbReference type="Gene3D" id="3.40.50.300">
    <property type="entry name" value="P-loop containing nucleotide triphosphate hydrolases"/>
    <property type="match status" value="1"/>
</dbReference>
<dbReference type="Pfam" id="PF01926">
    <property type="entry name" value="MMR_HSR1"/>
    <property type="match status" value="1"/>
</dbReference>
<feature type="domain" description="MnmE helical" evidence="13">
    <location>
        <begin position="128"/>
        <end position="453"/>
    </location>
</feature>
<feature type="domain" description="G" evidence="11">
    <location>
        <begin position="224"/>
        <end position="326"/>
    </location>
</feature>
<feature type="binding site" evidence="9">
    <location>
        <position position="23"/>
    </location>
    <ligand>
        <name>(6S)-5-formyl-5,6,7,8-tetrahydrofolate</name>
        <dbReference type="ChEBI" id="CHEBI:57457"/>
    </ligand>
</feature>
<dbReference type="Gene3D" id="1.20.120.430">
    <property type="entry name" value="tRNA modification GTPase MnmE domain 2"/>
    <property type="match status" value="1"/>
</dbReference>
<accession>A0A845RJI1</accession>
<reference evidence="14 15" key="1">
    <citation type="submission" date="2018-08" db="EMBL/GenBank/DDBJ databases">
        <title>Murine metabolic-syndrome-specific gut microbial biobank.</title>
        <authorList>
            <person name="Liu C."/>
        </authorList>
    </citation>
    <scope>NUCLEOTIDE SEQUENCE [LARGE SCALE GENOMIC DNA]</scope>
    <source>
        <strain evidence="14 15">X69</strain>
    </source>
</reference>
<dbReference type="EMBL" id="QXWZ01000024">
    <property type="protein sequence ID" value="NBI79723.1"/>
    <property type="molecule type" value="Genomic_DNA"/>
</dbReference>
<dbReference type="GO" id="GO:0005829">
    <property type="term" value="C:cytosol"/>
    <property type="evidence" value="ECO:0007669"/>
    <property type="project" value="TreeGrafter"/>
</dbReference>